<dbReference type="RefSeq" id="WP_354297952.1">
    <property type="nucleotide sequence ID" value="NZ_JBEPLU010000002.1"/>
</dbReference>
<keyword evidence="4 10" id="KW-0378">Hydrolase</keyword>
<dbReference type="Pfam" id="PF05649">
    <property type="entry name" value="Peptidase_M13_N"/>
    <property type="match status" value="1"/>
</dbReference>
<keyword evidence="2" id="KW-0645">Protease</keyword>
<keyword evidence="7" id="KW-0732">Signal</keyword>
<feature type="domain" description="Peptidase M13 C-terminal" evidence="8">
    <location>
        <begin position="492"/>
        <end position="692"/>
    </location>
</feature>
<dbReference type="PANTHER" id="PTHR11733">
    <property type="entry name" value="ZINC METALLOPROTEASE FAMILY M13 NEPRILYSIN-RELATED"/>
    <property type="match status" value="1"/>
</dbReference>
<keyword evidence="11" id="KW-1185">Reference proteome</keyword>
<evidence type="ECO:0000256" key="2">
    <source>
        <dbReference type="ARBA" id="ARBA00022670"/>
    </source>
</evidence>
<dbReference type="InterPro" id="IPR018497">
    <property type="entry name" value="Peptidase_M13_C"/>
</dbReference>
<evidence type="ECO:0000313" key="11">
    <source>
        <dbReference type="Proteomes" id="UP001549110"/>
    </source>
</evidence>
<dbReference type="Pfam" id="PF01431">
    <property type="entry name" value="Peptidase_M13"/>
    <property type="match status" value="1"/>
</dbReference>
<dbReference type="EMBL" id="JBEPLU010000002">
    <property type="protein sequence ID" value="MET3527919.1"/>
    <property type="molecule type" value="Genomic_DNA"/>
</dbReference>
<feature type="chain" id="PRO_5046671372" evidence="7">
    <location>
        <begin position="23"/>
        <end position="695"/>
    </location>
</feature>
<dbReference type="PROSITE" id="PS51257">
    <property type="entry name" value="PROKAR_LIPOPROTEIN"/>
    <property type="match status" value="1"/>
</dbReference>
<dbReference type="Gene3D" id="3.40.390.10">
    <property type="entry name" value="Collagenase (Catalytic Domain)"/>
    <property type="match status" value="1"/>
</dbReference>
<name>A0ABV2ELI5_9CAUL</name>
<comment type="cofactor">
    <cofactor evidence="1">
        <name>Zn(2+)</name>
        <dbReference type="ChEBI" id="CHEBI:29105"/>
    </cofactor>
</comment>
<dbReference type="GO" id="GO:0016787">
    <property type="term" value="F:hydrolase activity"/>
    <property type="evidence" value="ECO:0007669"/>
    <property type="project" value="UniProtKB-KW"/>
</dbReference>
<evidence type="ECO:0000259" key="8">
    <source>
        <dbReference type="Pfam" id="PF01431"/>
    </source>
</evidence>
<evidence type="ECO:0000256" key="1">
    <source>
        <dbReference type="ARBA" id="ARBA00001947"/>
    </source>
</evidence>
<evidence type="ECO:0000256" key="3">
    <source>
        <dbReference type="ARBA" id="ARBA00022723"/>
    </source>
</evidence>
<keyword evidence="6" id="KW-0482">Metalloprotease</keyword>
<feature type="domain" description="Peptidase M13 N-terminal" evidence="9">
    <location>
        <begin position="53"/>
        <end position="440"/>
    </location>
</feature>
<dbReference type="InterPro" id="IPR000718">
    <property type="entry name" value="Peptidase_M13"/>
</dbReference>
<dbReference type="Proteomes" id="UP001549110">
    <property type="component" value="Unassembled WGS sequence"/>
</dbReference>
<keyword evidence="5" id="KW-0862">Zinc</keyword>
<evidence type="ECO:0000259" key="9">
    <source>
        <dbReference type="Pfam" id="PF05649"/>
    </source>
</evidence>
<dbReference type="Gene3D" id="1.10.1380.10">
    <property type="entry name" value="Neutral endopeptidase , domain2"/>
    <property type="match status" value="1"/>
</dbReference>
<evidence type="ECO:0000256" key="5">
    <source>
        <dbReference type="ARBA" id="ARBA00022833"/>
    </source>
</evidence>
<feature type="signal peptide" evidence="7">
    <location>
        <begin position="1"/>
        <end position="22"/>
    </location>
</feature>
<dbReference type="PROSITE" id="PS51885">
    <property type="entry name" value="NEPRILYSIN"/>
    <property type="match status" value="1"/>
</dbReference>
<dbReference type="CDD" id="cd08662">
    <property type="entry name" value="M13"/>
    <property type="match status" value="1"/>
</dbReference>
<gene>
    <name evidence="10" type="ORF">ABID41_003037</name>
</gene>
<keyword evidence="3" id="KW-0479">Metal-binding</keyword>
<dbReference type="PANTHER" id="PTHR11733:SF211">
    <property type="entry name" value="OLIGOPEPTIDASE LIPOPROTEIN M13 FAMILY"/>
    <property type="match status" value="1"/>
</dbReference>
<dbReference type="SUPFAM" id="SSF55486">
    <property type="entry name" value="Metalloproteases ('zincins'), catalytic domain"/>
    <property type="match status" value="1"/>
</dbReference>
<dbReference type="EC" id="3.4.24.-" evidence="10"/>
<sequence length="695" mass="76892">MNWKSLLLAACAPLLLSACATAAPSAEIAAPAGKPKFGTFGFDVAGMDRTVAPGDDFYAFANGGWMRATEIPADRGSFATFTALAELAAERTRAIIEDAASSDAPQGSNARKIGDYYASFMDEAAIEAAGAAPLKPELDEIAAIRTRADLSRELGATLRSDVDALNATDYTTDRLFGLWVAEDMNDTSKYRPYLMQGGLWMPDRAYYLDETPRFQELRAKYKAHIVRMFALAGFTDGERRAERVLALETAIARTHWTVDQTGDVAKANNVWTRSDLFTQAPGMDWDAWLRGAGLDRQATFGPWQPSALAGLSKLVGSQPLAAWKDYLAFHAIARGAPYLSKAFVDEHFAFNGTALAGTPQQRDRWKRGVDNTSVALGEAVGKLYVERHFSPQAKAQMKEMVSNILVAFDARIDRLDWMSPETKARAKEKLKGFRVGVGYPDKWRDYSALEVVRGDAYGNWRRSELFEYRRNLAKLNGPVDRDEWWMTPQTVNALNLPMQNMIVFPAAILEPTFFDPNADAAVNYGAIGGVIGHEVVHGFDDTGALFDARGDLRNWWTPADMAQFKARGQALADQYSAYEPLPGLRLNGAQVLGENIADLAGLAVAYDAYHLSLKGKAAPVIDGFTADQRFYFGWAQNYRSKFREASLRKAVLSDVHSPGEYRAQTVRNQDPWYGAFDVKPGQKLYLAPDQRVKIW</sequence>
<dbReference type="InterPro" id="IPR042089">
    <property type="entry name" value="Peptidase_M13_dom_2"/>
</dbReference>
<dbReference type="PRINTS" id="PR00786">
    <property type="entry name" value="NEPRILYSIN"/>
</dbReference>
<evidence type="ECO:0000256" key="6">
    <source>
        <dbReference type="ARBA" id="ARBA00023049"/>
    </source>
</evidence>
<organism evidence="10 11">
    <name type="scientific">Phenylobacterium koreense</name>
    <dbReference type="NCBI Taxonomy" id="266125"/>
    <lineage>
        <taxon>Bacteria</taxon>
        <taxon>Pseudomonadati</taxon>
        <taxon>Pseudomonadota</taxon>
        <taxon>Alphaproteobacteria</taxon>
        <taxon>Caulobacterales</taxon>
        <taxon>Caulobacteraceae</taxon>
        <taxon>Phenylobacterium</taxon>
    </lineage>
</organism>
<comment type="caution">
    <text evidence="10">The sequence shown here is derived from an EMBL/GenBank/DDBJ whole genome shotgun (WGS) entry which is preliminary data.</text>
</comment>
<evidence type="ECO:0000256" key="7">
    <source>
        <dbReference type="SAM" id="SignalP"/>
    </source>
</evidence>
<evidence type="ECO:0000313" key="10">
    <source>
        <dbReference type="EMBL" id="MET3527919.1"/>
    </source>
</evidence>
<dbReference type="InterPro" id="IPR008753">
    <property type="entry name" value="Peptidase_M13_N"/>
</dbReference>
<proteinExistence type="predicted"/>
<dbReference type="InterPro" id="IPR024079">
    <property type="entry name" value="MetalloPept_cat_dom_sf"/>
</dbReference>
<accession>A0ABV2ELI5</accession>
<reference evidence="10 11" key="1">
    <citation type="submission" date="2024-06" db="EMBL/GenBank/DDBJ databases">
        <title>Genomic Encyclopedia of Type Strains, Phase IV (KMG-IV): sequencing the most valuable type-strain genomes for metagenomic binning, comparative biology and taxonomic classification.</title>
        <authorList>
            <person name="Goeker M."/>
        </authorList>
    </citation>
    <scope>NUCLEOTIDE SEQUENCE [LARGE SCALE GENOMIC DNA]</scope>
    <source>
        <strain evidence="10 11">DSM 17809</strain>
    </source>
</reference>
<protein>
    <submittedName>
        <fullName evidence="10">Endopeptidase</fullName>
        <ecNumber evidence="10">3.4.24.-</ecNumber>
    </submittedName>
</protein>
<evidence type="ECO:0000256" key="4">
    <source>
        <dbReference type="ARBA" id="ARBA00022801"/>
    </source>
</evidence>